<name>A0A5B7FT01_PORTR</name>
<feature type="region of interest" description="Disordered" evidence="2">
    <location>
        <begin position="296"/>
        <end position="421"/>
    </location>
</feature>
<protein>
    <recommendedName>
        <fullName evidence="3">CCHC-type domain-containing protein</fullName>
    </recommendedName>
</protein>
<dbReference type="EMBL" id="VSRR010009003">
    <property type="protein sequence ID" value="MPC49632.1"/>
    <property type="molecule type" value="Genomic_DNA"/>
</dbReference>
<dbReference type="InterPro" id="IPR001878">
    <property type="entry name" value="Znf_CCHC"/>
</dbReference>
<accession>A0A5B7FT01</accession>
<keyword evidence="1" id="KW-0863">Zinc-finger</keyword>
<dbReference type="PROSITE" id="PS50158">
    <property type="entry name" value="ZF_CCHC"/>
    <property type="match status" value="1"/>
</dbReference>
<feature type="compositionally biased region" description="Basic residues" evidence="2">
    <location>
        <begin position="400"/>
        <end position="413"/>
    </location>
</feature>
<evidence type="ECO:0000256" key="1">
    <source>
        <dbReference type="PROSITE-ProRule" id="PRU00047"/>
    </source>
</evidence>
<proteinExistence type="predicted"/>
<dbReference type="Proteomes" id="UP000324222">
    <property type="component" value="Unassembled WGS sequence"/>
</dbReference>
<dbReference type="SMART" id="SM00343">
    <property type="entry name" value="ZnF_C2HC"/>
    <property type="match status" value="1"/>
</dbReference>
<feature type="compositionally biased region" description="Polar residues" evidence="2">
    <location>
        <begin position="332"/>
        <end position="351"/>
    </location>
</feature>
<feature type="region of interest" description="Disordered" evidence="2">
    <location>
        <begin position="1"/>
        <end position="24"/>
    </location>
</feature>
<dbReference type="GO" id="GO:0003676">
    <property type="term" value="F:nucleic acid binding"/>
    <property type="evidence" value="ECO:0007669"/>
    <property type="project" value="InterPro"/>
</dbReference>
<dbReference type="AlphaFoldDB" id="A0A5B7FT01"/>
<gene>
    <name evidence="4" type="ORF">E2C01_043440</name>
</gene>
<organism evidence="4 5">
    <name type="scientific">Portunus trituberculatus</name>
    <name type="common">Swimming crab</name>
    <name type="synonym">Neptunus trituberculatus</name>
    <dbReference type="NCBI Taxonomy" id="210409"/>
    <lineage>
        <taxon>Eukaryota</taxon>
        <taxon>Metazoa</taxon>
        <taxon>Ecdysozoa</taxon>
        <taxon>Arthropoda</taxon>
        <taxon>Crustacea</taxon>
        <taxon>Multicrustacea</taxon>
        <taxon>Malacostraca</taxon>
        <taxon>Eumalacostraca</taxon>
        <taxon>Eucarida</taxon>
        <taxon>Decapoda</taxon>
        <taxon>Pleocyemata</taxon>
        <taxon>Brachyura</taxon>
        <taxon>Eubrachyura</taxon>
        <taxon>Portunoidea</taxon>
        <taxon>Portunidae</taxon>
        <taxon>Portuninae</taxon>
        <taxon>Portunus</taxon>
    </lineage>
</organism>
<comment type="caution">
    <text evidence="4">The sequence shown here is derived from an EMBL/GenBank/DDBJ whole genome shotgun (WGS) entry which is preliminary data.</text>
</comment>
<dbReference type="OrthoDB" id="6776451at2759"/>
<evidence type="ECO:0000256" key="2">
    <source>
        <dbReference type="SAM" id="MobiDB-lite"/>
    </source>
</evidence>
<evidence type="ECO:0000259" key="3">
    <source>
        <dbReference type="PROSITE" id="PS50158"/>
    </source>
</evidence>
<evidence type="ECO:0000313" key="4">
    <source>
        <dbReference type="EMBL" id="MPC49632.1"/>
    </source>
</evidence>
<evidence type="ECO:0000313" key="5">
    <source>
        <dbReference type="Proteomes" id="UP000324222"/>
    </source>
</evidence>
<dbReference type="GO" id="GO:0008270">
    <property type="term" value="F:zinc ion binding"/>
    <property type="evidence" value="ECO:0007669"/>
    <property type="project" value="UniProtKB-KW"/>
</dbReference>
<keyword evidence="1" id="KW-0479">Metal-binding</keyword>
<keyword evidence="1" id="KW-0862">Zinc</keyword>
<feature type="domain" description="CCHC-type" evidence="3">
    <location>
        <begin position="223"/>
        <end position="238"/>
    </location>
</feature>
<keyword evidence="5" id="KW-1185">Reference proteome</keyword>
<dbReference type="Pfam" id="PF00098">
    <property type="entry name" value="zf-CCHC"/>
    <property type="match status" value="1"/>
</dbReference>
<reference evidence="4 5" key="1">
    <citation type="submission" date="2019-05" db="EMBL/GenBank/DDBJ databases">
        <title>Another draft genome of Portunus trituberculatus and its Hox gene families provides insights of decapod evolution.</title>
        <authorList>
            <person name="Jeong J.-H."/>
            <person name="Song I."/>
            <person name="Kim S."/>
            <person name="Choi T."/>
            <person name="Kim D."/>
            <person name="Ryu S."/>
            <person name="Kim W."/>
        </authorList>
    </citation>
    <scope>NUCLEOTIDE SEQUENCE [LARGE SCALE GENOMIC DNA]</scope>
    <source>
        <tissue evidence="4">Muscle</tissue>
    </source>
</reference>
<sequence length="483" mass="53733">MATEAAPPSNGKKRALPSPPTGVPAALNKRLAEEITCDLINLESDREQATQVYRPPPLLSPLPPSPQRLEPTPALRYVLESAGELQNKYKALRYLEESRSPPLNVRVAVPSHDTFVIQPQDELTARSLQELADSRPRGIKLEPSIPQPRRRKGILLKFPVEYDFEAHPLVVSARRCTVKSGGRRLPTRSVEILLQVDRLPDSLDLGWLGQFHVPEYVQEPTQCYRCQRYGHIARRCRQRGEQCGVCSQLHPTSQCIEALKGEGPRPEPKYANCGMNHHAWFKRCPERLRRLLTTTAAQPPHAQGPRHPLLPKEDPPSHRASSARPPHPRGTMGTSPSTTAQRMGSSRSSAVTGDPGDASHTPDQTSGGIPKTPDCPGRSPESEGEQLLSSAEEQEAHTAPQRRTRRKKTHRRAVPAPTRENAQDREQLHQLLRSFLQSLIENLVKTLPPGKTISRTLTGVIGSCNRFFMTLERVTQATDSNTE</sequence>